<dbReference type="InterPro" id="IPR025374">
    <property type="entry name" value="DUF4364"/>
</dbReference>
<dbReference type="Pfam" id="PF14277">
    <property type="entry name" value="DUF4364"/>
    <property type="match status" value="1"/>
</dbReference>
<dbReference type="RefSeq" id="WP_073019874.1">
    <property type="nucleotide sequence ID" value="NZ_FQXU01000007.1"/>
</dbReference>
<dbReference type="InterPro" id="IPR036388">
    <property type="entry name" value="WH-like_DNA-bd_sf"/>
</dbReference>
<dbReference type="EMBL" id="FQXU01000007">
    <property type="protein sequence ID" value="SHI18198.1"/>
    <property type="molecule type" value="Genomic_DNA"/>
</dbReference>
<sequence length="174" mass="20144">MQENSLELAENKLILLYIVKNIKYPVTKTQLTDLVLETSFINYFTLQQYIDDLDTSGFIEYQYINEKHFIQLTDKGDNVLTFFGDRISKSKIAILDSYIVEKRESIKKELTIHSDYTPDDNNSFIVTLKALENNSLLIDLKLSVGSKKQAIDLCSKWKENSSEIYTKIINSLIQ</sequence>
<evidence type="ECO:0000313" key="1">
    <source>
        <dbReference type="EMBL" id="SHI18198.1"/>
    </source>
</evidence>
<gene>
    <name evidence="1" type="ORF">SAMN02745941_02470</name>
</gene>
<protein>
    <recommendedName>
        <fullName evidence="3">DUF4364 domain-containing protein</fullName>
    </recommendedName>
</protein>
<dbReference type="Proteomes" id="UP000184241">
    <property type="component" value="Unassembled WGS sequence"/>
</dbReference>
<evidence type="ECO:0008006" key="3">
    <source>
        <dbReference type="Google" id="ProtNLM"/>
    </source>
</evidence>
<dbReference type="AlphaFoldDB" id="A0A1M5Z280"/>
<name>A0A1M5Z280_9CLOT</name>
<organism evidence="1 2">
    <name type="scientific">Clostridium intestinale DSM 6191</name>
    <dbReference type="NCBI Taxonomy" id="1121320"/>
    <lineage>
        <taxon>Bacteria</taxon>
        <taxon>Bacillati</taxon>
        <taxon>Bacillota</taxon>
        <taxon>Clostridia</taxon>
        <taxon>Eubacteriales</taxon>
        <taxon>Clostridiaceae</taxon>
        <taxon>Clostridium</taxon>
    </lineage>
</organism>
<proteinExistence type="predicted"/>
<reference evidence="1 2" key="1">
    <citation type="submission" date="2016-11" db="EMBL/GenBank/DDBJ databases">
        <authorList>
            <person name="Jaros S."/>
            <person name="Januszkiewicz K."/>
            <person name="Wedrychowicz H."/>
        </authorList>
    </citation>
    <scope>NUCLEOTIDE SEQUENCE [LARGE SCALE GENOMIC DNA]</scope>
    <source>
        <strain evidence="1 2">DSM 6191</strain>
    </source>
</reference>
<accession>A0A1M5Z280</accession>
<evidence type="ECO:0000313" key="2">
    <source>
        <dbReference type="Proteomes" id="UP000184241"/>
    </source>
</evidence>
<dbReference type="Gene3D" id="1.10.10.10">
    <property type="entry name" value="Winged helix-like DNA-binding domain superfamily/Winged helix DNA-binding domain"/>
    <property type="match status" value="1"/>
</dbReference>